<gene>
    <name evidence="2" type="ORF">WA026_013019</name>
</gene>
<dbReference type="Pfam" id="PF21246">
    <property type="entry name" value="Usp38-like_N"/>
    <property type="match status" value="1"/>
</dbReference>
<dbReference type="Proteomes" id="UP001431783">
    <property type="component" value="Unassembled WGS sequence"/>
</dbReference>
<evidence type="ECO:0000313" key="3">
    <source>
        <dbReference type="Proteomes" id="UP001431783"/>
    </source>
</evidence>
<name>A0AAW1TLP4_9CUCU</name>
<dbReference type="AlphaFoldDB" id="A0AAW1TLP4"/>
<evidence type="ECO:0000259" key="1">
    <source>
        <dbReference type="Pfam" id="PF21246"/>
    </source>
</evidence>
<accession>A0AAW1TLP4</accession>
<sequence>MAVKQKVVECVDPATTEARLHLLLRSLEVAKRDGIQRDKVCVEIVAGLGMFQIPSDPEKFIKFIKNLEFVESVLKQECTNGELMYATLEALYNEISHPSKVLSPAMSVVLQLIEPDNIATAVKWILRGGYTDQNLERALLNLCTWLTKWTYTPNLGTLVLAFMQGLEAEQHFDILLEVTLATIEPLFRLLVLPDSRRSVGPVVLYMLSKVQNSPDVFHKIILPAEHVIMLLQKEGSDCSREYIFKLVRLFAALMDLYPGYNPLTPDCVL</sequence>
<feature type="domain" description="Ubiquitin carboxyl-terminal hydrolase 38-like N-terminal" evidence="1">
    <location>
        <begin position="5"/>
        <end position="250"/>
    </location>
</feature>
<dbReference type="InterPro" id="IPR049407">
    <property type="entry name" value="Usp38-like_N"/>
</dbReference>
<dbReference type="EMBL" id="JARQZJ010000006">
    <property type="protein sequence ID" value="KAK9871639.1"/>
    <property type="molecule type" value="Genomic_DNA"/>
</dbReference>
<comment type="caution">
    <text evidence="2">The sequence shown here is derived from an EMBL/GenBank/DDBJ whole genome shotgun (WGS) entry which is preliminary data.</text>
</comment>
<proteinExistence type="predicted"/>
<evidence type="ECO:0000313" key="2">
    <source>
        <dbReference type="EMBL" id="KAK9871639.1"/>
    </source>
</evidence>
<protein>
    <recommendedName>
        <fullName evidence="1">Ubiquitin carboxyl-terminal hydrolase 38-like N-terminal domain-containing protein</fullName>
    </recommendedName>
</protein>
<keyword evidence="3" id="KW-1185">Reference proteome</keyword>
<reference evidence="2 3" key="1">
    <citation type="submission" date="2023-03" db="EMBL/GenBank/DDBJ databases">
        <title>Genome insight into feeding habits of ladybird beetles.</title>
        <authorList>
            <person name="Li H.-S."/>
            <person name="Huang Y.-H."/>
            <person name="Pang H."/>
        </authorList>
    </citation>
    <scope>NUCLEOTIDE SEQUENCE [LARGE SCALE GENOMIC DNA]</scope>
    <source>
        <strain evidence="2">SYSU_2023b</strain>
        <tissue evidence="2">Whole body</tissue>
    </source>
</reference>
<organism evidence="2 3">
    <name type="scientific">Henosepilachna vigintioctopunctata</name>
    <dbReference type="NCBI Taxonomy" id="420089"/>
    <lineage>
        <taxon>Eukaryota</taxon>
        <taxon>Metazoa</taxon>
        <taxon>Ecdysozoa</taxon>
        <taxon>Arthropoda</taxon>
        <taxon>Hexapoda</taxon>
        <taxon>Insecta</taxon>
        <taxon>Pterygota</taxon>
        <taxon>Neoptera</taxon>
        <taxon>Endopterygota</taxon>
        <taxon>Coleoptera</taxon>
        <taxon>Polyphaga</taxon>
        <taxon>Cucujiformia</taxon>
        <taxon>Coccinelloidea</taxon>
        <taxon>Coccinellidae</taxon>
        <taxon>Epilachninae</taxon>
        <taxon>Epilachnini</taxon>
        <taxon>Henosepilachna</taxon>
    </lineage>
</organism>